<proteinExistence type="predicted"/>
<sequence length="47" mass="5141">MLPDTASVKPPQPAPELAVTPVIPQNNEYEQNNVNKLNAQDQTKLLA</sequence>
<reference evidence="1" key="1">
    <citation type="submission" date="2022-11" db="EMBL/GenBank/DDBJ databases">
        <title>Methylomonas rapida sp. nov., Carotenoid-Producing Obligate Methanotrophs with High Growth Characteristics and Biotechnological Potential.</title>
        <authorList>
            <person name="Tikhonova E.N."/>
            <person name="Suleimanov R.Z."/>
            <person name="Miroshnikov K."/>
            <person name="Oshkin I.Y."/>
            <person name="Belova S.E."/>
            <person name="Danilova O.V."/>
            <person name="Ashikhmin A."/>
            <person name="Konopkin A."/>
            <person name="But S.Y."/>
            <person name="Khmelenina V.N."/>
            <person name="Kuznetsov N."/>
            <person name="Pimenov N.V."/>
            <person name="Dedysh S.N."/>
        </authorList>
    </citation>
    <scope>NUCLEOTIDE SEQUENCE</scope>
    <source>
        <strain evidence="1">MP1</strain>
    </source>
</reference>
<dbReference type="RefSeq" id="WP_269021778.1">
    <property type="nucleotide sequence ID" value="NZ_CP113517.1"/>
</dbReference>
<name>A0ABY7GD99_9GAMM</name>
<protein>
    <submittedName>
        <fullName evidence="1">Uncharacterized protein</fullName>
    </submittedName>
</protein>
<evidence type="ECO:0000313" key="2">
    <source>
        <dbReference type="Proteomes" id="UP001162780"/>
    </source>
</evidence>
<keyword evidence="2" id="KW-1185">Reference proteome</keyword>
<dbReference type="Proteomes" id="UP001162780">
    <property type="component" value="Chromosome"/>
</dbReference>
<dbReference type="EMBL" id="CP113517">
    <property type="protein sequence ID" value="WAR43254.1"/>
    <property type="molecule type" value="Genomic_DNA"/>
</dbReference>
<accession>A0ABY7GD99</accession>
<gene>
    <name evidence="1" type="ORF">NM686_012725</name>
</gene>
<organism evidence="1 2">
    <name type="scientific">Methylomonas rapida</name>
    <dbReference type="NCBI Taxonomy" id="2963939"/>
    <lineage>
        <taxon>Bacteria</taxon>
        <taxon>Pseudomonadati</taxon>
        <taxon>Pseudomonadota</taxon>
        <taxon>Gammaproteobacteria</taxon>
        <taxon>Methylococcales</taxon>
        <taxon>Methylococcaceae</taxon>
        <taxon>Methylomonas</taxon>
    </lineage>
</organism>
<evidence type="ECO:0000313" key="1">
    <source>
        <dbReference type="EMBL" id="WAR43254.1"/>
    </source>
</evidence>